<dbReference type="Pfam" id="PF13472">
    <property type="entry name" value="Lipase_GDSL_2"/>
    <property type="match status" value="1"/>
</dbReference>
<sequence>MGKLVFLGDSVTNASRFWVEKNQGLGEGFVYMIGEELDRKEDIINKGYDGLTSMGLISKLSYIFDDIGEESIEKITLCIGINDILESFYKQIPAYKSGYLQNLKDIVKRLKDMNITKDLLIMSPFLFTDVGEYRMLKGYVEEFVDTSRYVAHSHSLDYLDLDQIFKKQSQISDFRTLTTDGVHPSRKGHRIIADSWLKQFRTKTKES</sequence>
<dbReference type="PANTHER" id="PTHR14209">
    <property type="entry name" value="ISOAMYL ACETATE-HYDROLYZING ESTERASE 1"/>
    <property type="match status" value="1"/>
</dbReference>
<dbReference type="RefSeq" id="WP_092871185.1">
    <property type="nucleotide sequence ID" value="NZ_FOJY01000005.1"/>
</dbReference>
<dbReference type="InterPro" id="IPR036514">
    <property type="entry name" value="SGNH_hydro_sf"/>
</dbReference>
<gene>
    <name evidence="2" type="ORF">SAMN05216249_10592</name>
</gene>
<name>A0A1I0X1H7_9FIRM</name>
<evidence type="ECO:0000259" key="1">
    <source>
        <dbReference type="Pfam" id="PF13472"/>
    </source>
</evidence>
<keyword evidence="3" id="KW-1185">Reference proteome</keyword>
<feature type="domain" description="SGNH hydrolase-type esterase" evidence="1">
    <location>
        <begin position="6"/>
        <end position="191"/>
    </location>
</feature>
<dbReference type="EMBL" id="FOJY01000005">
    <property type="protein sequence ID" value="SFA93963.1"/>
    <property type="molecule type" value="Genomic_DNA"/>
</dbReference>
<reference evidence="2 3" key="1">
    <citation type="submission" date="2016-10" db="EMBL/GenBank/DDBJ databases">
        <authorList>
            <person name="de Groot N.N."/>
        </authorList>
    </citation>
    <scope>NUCLEOTIDE SEQUENCE [LARGE SCALE GENOMIC DNA]</scope>
    <source>
        <strain evidence="2 3">DSM 5522</strain>
    </source>
</reference>
<dbReference type="STRING" id="1120918.SAMN05216249_10592"/>
<dbReference type="Gene3D" id="3.40.50.1110">
    <property type="entry name" value="SGNH hydrolase"/>
    <property type="match status" value="1"/>
</dbReference>
<proteinExistence type="predicted"/>
<protein>
    <submittedName>
        <fullName evidence="2">Lysophospholipase L1</fullName>
    </submittedName>
</protein>
<dbReference type="OrthoDB" id="9794725at2"/>
<evidence type="ECO:0000313" key="2">
    <source>
        <dbReference type="EMBL" id="SFA93963.1"/>
    </source>
</evidence>
<dbReference type="AlphaFoldDB" id="A0A1I0X1H7"/>
<dbReference type="SUPFAM" id="SSF52266">
    <property type="entry name" value="SGNH hydrolase"/>
    <property type="match status" value="1"/>
</dbReference>
<dbReference type="Proteomes" id="UP000198838">
    <property type="component" value="Unassembled WGS sequence"/>
</dbReference>
<dbReference type="InterPro" id="IPR045136">
    <property type="entry name" value="Iah1-like"/>
</dbReference>
<organism evidence="2 3">
    <name type="scientific">Acetitomaculum ruminis DSM 5522</name>
    <dbReference type="NCBI Taxonomy" id="1120918"/>
    <lineage>
        <taxon>Bacteria</taxon>
        <taxon>Bacillati</taxon>
        <taxon>Bacillota</taxon>
        <taxon>Clostridia</taxon>
        <taxon>Lachnospirales</taxon>
        <taxon>Lachnospiraceae</taxon>
        <taxon>Acetitomaculum</taxon>
    </lineage>
</organism>
<accession>A0A1I0X1H7</accession>
<dbReference type="PANTHER" id="PTHR14209:SF19">
    <property type="entry name" value="ISOAMYL ACETATE-HYDROLYZING ESTERASE 1 HOMOLOG"/>
    <property type="match status" value="1"/>
</dbReference>
<dbReference type="InterPro" id="IPR013830">
    <property type="entry name" value="SGNH_hydro"/>
</dbReference>
<evidence type="ECO:0000313" key="3">
    <source>
        <dbReference type="Proteomes" id="UP000198838"/>
    </source>
</evidence>